<gene>
    <name evidence="6" type="ordered locus">Vdis_1419</name>
</gene>
<dbReference type="Pfam" id="PF04055">
    <property type="entry name" value="Radical_SAM"/>
    <property type="match status" value="1"/>
</dbReference>
<reference evidence="6 7" key="1">
    <citation type="journal article" date="2010" name="Stand. Genomic Sci.">
        <title>Complete genome sequence of Vulcanisaeta distributa type strain (IC-017).</title>
        <authorList>
            <person name="Mavromatis K."/>
            <person name="Sikorski J."/>
            <person name="Pabst E."/>
            <person name="Teshima H."/>
            <person name="Lapidus A."/>
            <person name="Lucas S."/>
            <person name="Nolan M."/>
            <person name="Glavina Del Rio T."/>
            <person name="Cheng J.F."/>
            <person name="Bruce D."/>
            <person name="Goodwin L."/>
            <person name="Pitluck S."/>
            <person name="Liolios K."/>
            <person name="Ivanova N."/>
            <person name="Mikhailova N."/>
            <person name="Pati A."/>
            <person name="Chen A."/>
            <person name="Palaniappan K."/>
            <person name="Land M."/>
            <person name="Hauser L."/>
            <person name="Chang Y.J."/>
            <person name="Jeffries C.D."/>
            <person name="Rohde M."/>
            <person name="Spring S."/>
            <person name="Goker M."/>
            <person name="Wirth R."/>
            <person name="Woyke T."/>
            <person name="Bristow J."/>
            <person name="Eisen J.A."/>
            <person name="Markowitz V."/>
            <person name="Hugenholtz P."/>
            <person name="Klenk H.P."/>
            <person name="Kyrpides N.C."/>
        </authorList>
    </citation>
    <scope>NUCLEOTIDE SEQUENCE [LARGE SCALE GENOMIC DNA]</scope>
    <source>
        <strain evidence="7">DSM 14429 / JCM 11212 / NBRC 100878 / IC-017</strain>
    </source>
</reference>
<dbReference type="SUPFAM" id="SSF102114">
    <property type="entry name" value="Radical SAM enzymes"/>
    <property type="match status" value="1"/>
</dbReference>
<feature type="domain" description="Radical SAM core" evidence="5">
    <location>
        <begin position="34"/>
        <end position="257"/>
    </location>
</feature>
<dbReference type="SFLD" id="SFLDG01108">
    <property type="entry name" value="Uncharacterised_Radical_SAM_Su"/>
    <property type="match status" value="1"/>
</dbReference>
<evidence type="ECO:0000256" key="3">
    <source>
        <dbReference type="ARBA" id="ARBA00023004"/>
    </source>
</evidence>
<dbReference type="SFLD" id="SFLDS00029">
    <property type="entry name" value="Radical_SAM"/>
    <property type="match status" value="1"/>
</dbReference>
<keyword evidence="4" id="KW-0411">Iron-sulfur</keyword>
<keyword evidence="7" id="KW-1185">Reference proteome</keyword>
<dbReference type="InterPro" id="IPR006638">
    <property type="entry name" value="Elp3/MiaA/NifB-like_rSAM"/>
</dbReference>
<dbReference type="STRING" id="572478.Vdis_1419"/>
<sequence>MLNAHAFIRGYVITSWAMKRLNIVFGEFARGCRQCQLGIKSVLFITGLCPLNCFYCPVNRDRFGRDVMFINDRPVNKFPDDIIDELDRAGSNGLAITGGDPIMVVDRVVTLVKLLKDTYGRGFHIHMYTHALNINEEAIKKLAGSGIDEVRIHAINTTQLSGKLDLLRILKDAGVELGLEVPALPRFEDDIVKVAELLISNGLISFVNLNELDVSPANISNLISMGYKPGPDGSVIGSVDAGIKIASEIRRKWPWVNVNVCTSRYKDLAQIGARLFRINMRVSAGNEVALDDGTVESRGEGGVVIKLRIGGKEYTVENY</sequence>
<evidence type="ECO:0000313" key="6">
    <source>
        <dbReference type="EMBL" id="ADN50805.1"/>
    </source>
</evidence>
<dbReference type="KEGG" id="vdi:Vdis_1419"/>
<dbReference type="Gene3D" id="3.20.20.70">
    <property type="entry name" value="Aldolase class I"/>
    <property type="match status" value="1"/>
</dbReference>
<dbReference type="AlphaFoldDB" id="E1QSL2"/>
<reference evidence="7" key="2">
    <citation type="journal article" date="2010" name="Stand. Genomic Sci.">
        <title>Complete genome sequence of Vulcanisaeta distributa type strain (IC-017T).</title>
        <authorList>
            <person name="Mavromatis K."/>
            <person name="Sikorski J."/>
            <person name="Pabst E."/>
            <person name="Teshima H."/>
            <person name="Lapidus A."/>
            <person name="Lucas S."/>
            <person name="Nolan M."/>
            <person name="Glavina Del Rio T."/>
            <person name="Cheng J."/>
            <person name="Bruce D."/>
            <person name="Goodwin L."/>
            <person name="Pitluck S."/>
            <person name="Liolios K."/>
            <person name="Ivanova N."/>
            <person name="Mikhailova N."/>
            <person name="Pati A."/>
            <person name="Chen A."/>
            <person name="Palaniappan K."/>
            <person name="Land M."/>
            <person name="Hauser L."/>
            <person name="Chang Y."/>
            <person name="Jeffries C."/>
            <person name="Rohde M."/>
            <person name="Spring S."/>
            <person name="Goker M."/>
            <person name="Wirth R."/>
            <person name="Woyke T."/>
            <person name="Bristow J."/>
            <person name="Eisen J."/>
            <person name="Markowitz V."/>
            <person name="Hugenholtz P."/>
            <person name="Klenk H."/>
            <person name="Kyrpides N."/>
        </authorList>
    </citation>
    <scope>NUCLEOTIDE SEQUENCE [LARGE SCALE GENOMIC DNA]</scope>
    <source>
        <strain evidence="7">DSM 14429 / JCM 11212 / NBRC 100878 / IC-017</strain>
    </source>
</reference>
<keyword evidence="1" id="KW-0949">S-adenosyl-L-methionine</keyword>
<evidence type="ECO:0000256" key="4">
    <source>
        <dbReference type="ARBA" id="ARBA00023014"/>
    </source>
</evidence>
<dbReference type="PANTHER" id="PTHR43288:SF1">
    <property type="entry name" value="GLYCYL-RADICAL ENZYME ACTIVATING ENZYME MJ0021-RELATED"/>
    <property type="match status" value="1"/>
</dbReference>
<organism evidence="6 7">
    <name type="scientific">Vulcanisaeta distributa (strain DSM 14429 / JCM 11212 / NBRC 100878 / IC-017)</name>
    <dbReference type="NCBI Taxonomy" id="572478"/>
    <lineage>
        <taxon>Archaea</taxon>
        <taxon>Thermoproteota</taxon>
        <taxon>Thermoprotei</taxon>
        <taxon>Thermoproteales</taxon>
        <taxon>Thermoproteaceae</taxon>
        <taxon>Vulcanisaeta</taxon>
    </lineage>
</organism>
<dbReference type="InterPro" id="IPR013785">
    <property type="entry name" value="Aldolase_TIM"/>
</dbReference>
<dbReference type="CDD" id="cd01335">
    <property type="entry name" value="Radical_SAM"/>
    <property type="match status" value="1"/>
</dbReference>
<accession>E1QSL2</accession>
<dbReference type="PROSITE" id="PS51918">
    <property type="entry name" value="RADICAL_SAM"/>
    <property type="match status" value="1"/>
</dbReference>
<dbReference type="InterPro" id="IPR007197">
    <property type="entry name" value="rSAM"/>
</dbReference>
<dbReference type="GO" id="GO:0051536">
    <property type="term" value="F:iron-sulfur cluster binding"/>
    <property type="evidence" value="ECO:0007669"/>
    <property type="project" value="UniProtKB-KW"/>
</dbReference>
<dbReference type="EMBL" id="CP002100">
    <property type="protein sequence ID" value="ADN50805.1"/>
    <property type="molecule type" value="Genomic_DNA"/>
</dbReference>
<keyword evidence="3" id="KW-0408">Iron</keyword>
<proteinExistence type="predicted"/>
<name>E1QSL2_VULDI</name>
<dbReference type="PANTHER" id="PTHR43288">
    <property type="entry name" value="BIOTIN SYNTHASE-RELATED PROTEIN, RADICAL SAM SUPERFAMILY"/>
    <property type="match status" value="1"/>
</dbReference>
<evidence type="ECO:0000256" key="1">
    <source>
        <dbReference type="ARBA" id="ARBA00022691"/>
    </source>
</evidence>
<dbReference type="SMART" id="SM00729">
    <property type="entry name" value="Elp3"/>
    <property type="match status" value="1"/>
</dbReference>
<dbReference type="InterPro" id="IPR040087">
    <property type="entry name" value="MJ0021-like"/>
</dbReference>
<evidence type="ECO:0000259" key="5">
    <source>
        <dbReference type="PROSITE" id="PS51918"/>
    </source>
</evidence>
<evidence type="ECO:0000313" key="7">
    <source>
        <dbReference type="Proteomes" id="UP000006681"/>
    </source>
</evidence>
<dbReference type="Proteomes" id="UP000006681">
    <property type="component" value="Chromosome"/>
</dbReference>
<protein>
    <submittedName>
        <fullName evidence="6">Radical SAM domain protein</fullName>
    </submittedName>
</protein>
<keyword evidence="2" id="KW-0479">Metal-binding</keyword>
<evidence type="ECO:0000256" key="2">
    <source>
        <dbReference type="ARBA" id="ARBA00022723"/>
    </source>
</evidence>
<dbReference type="GO" id="GO:0046872">
    <property type="term" value="F:metal ion binding"/>
    <property type="evidence" value="ECO:0007669"/>
    <property type="project" value="UniProtKB-KW"/>
</dbReference>
<dbReference type="GO" id="GO:0003824">
    <property type="term" value="F:catalytic activity"/>
    <property type="evidence" value="ECO:0007669"/>
    <property type="project" value="InterPro"/>
</dbReference>
<dbReference type="eggNOG" id="arCOG00932">
    <property type="taxonomic scope" value="Archaea"/>
</dbReference>
<dbReference type="HOGENOM" id="CLU_053467_0_0_2"/>
<dbReference type="InterPro" id="IPR058240">
    <property type="entry name" value="rSAM_sf"/>
</dbReference>